<feature type="domain" description="Phthiocerol/phthiodiolone dimycocerosyl transferase C-terminal" evidence="14">
    <location>
        <begin position="245"/>
        <end position="444"/>
    </location>
</feature>
<evidence type="ECO:0000256" key="8">
    <source>
        <dbReference type="ARBA" id="ARBA00022679"/>
    </source>
</evidence>
<keyword evidence="7" id="KW-0443">Lipid metabolism</keyword>
<dbReference type="EMBL" id="JADLQN010000004">
    <property type="protein sequence ID" value="MBF6357011.1"/>
    <property type="molecule type" value="Genomic_DNA"/>
</dbReference>
<proteinExistence type="inferred from homology"/>
<dbReference type="NCBIfam" id="NF006787">
    <property type="entry name" value="PRK09294.1-1"/>
    <property type="match status" value="1"/>
</dbReference>
<dbReference type="PANTHER" id="PTHR28037:SF1">
    <property type="entry name" value="ALCOHOL O-ACETYLTRANSFERASE 1-RELATED"/>
    <property type="match status" value="1"/>
</dbReference>
<evidence type="ECO:0000256" key="3">
    <source>
        <dbReference type="ARBA" id="ARBA00001907"/>
    </source>
</evidence>
<evidence type="ECO:0000256" key="13">
    <source>
        <dbReference type="SAM" id="MobiDB-lite"/>
    </source>
</evidence>
<evidence type="ECO:0000256" key="11">
    <source>
        <dbReference type="ARBA" id="ARBA00032317"/>
    </source>
</evidence>
<evidence type="ECO:0000313" key="16">
    <source>
        <dbReference type="Proteomes" id="UP000707731"/>
    </source>
</evidence>
<comment type="catalytic activity">
    <reaction evidence="1">
        <text>2 a mycocerosyl-[mycocerosic acid synthase] + a phthiocerol = a dimycocerosyl phthiocerol + 2 holo-[mycocerosic acid synthase].</text>
        <dbReference type="EC" id="2.3.1.282"/>
    </reaction>
</comment>
<organism evidence="15 16">
    <name type="scientific">Nocardia higoensis</name>
    <dbReference type="NCBI Taxonomy" id="228599"/>
    <lineage>
        <taxon>Bacteria</taxon>
        <taxon>Bacillati</taxon>
        <taxon>Actinomycetota</taxon>
        <taxon>Actinomycetes</taxon>
        <taxon>Mycobacteriales</taxon>
        <taxon>Nocardiaceae</taxon>
        <taxon>Nocardia</taxon>
    </lineage>
</organism>
<dbReference type="PANTHER" id="PTHR28037">
    <property type="entry name" value="ALCOHOL O-ACETYLTRANSFERASE 1-RELATED"/>
    <property type="match status" value="1"/>
</dbReference>
<evidence type="ECO:0000256" key="1">
    <source>
        <dbReference type="ARBA" id="ARBA00000026"/>
    </source>
</evidence>
<dbReference type="InterPro" id="IPR023213">
    <property type="entry name" value="CAT-like_dom_sf"/>
</dbReference>
<evidence type="ECO:0000256" key="7">
    <source>
        <dbReference type="ARBA" id="ARBA00022516"/>
    </source>
</evidence>
<evidence type="ECO:0000256" key="4">
    <source>
        <dbReference type="ARBA" id="ARBA00006558"/>
    </source>
</evidence>
<feature type="region of interest" description="Disordered" evidence="13">
    <location>
        <begin position="1"/>
        <end position="26"/>
    </location>
</feature>
<dbReference type="Proteomes" id="UP000707731">
    <property type="component" value="Unassembled WGS sequence"/>
</dbReference>
<evidence type="ECO:0000256" key="5">
    <source>
        <dbReference type="ARBA" id="ARBA00012866"/>
    </source>
</evidence>
<dbReference type="EC" id="2.3.1.282" evidence="5"/>
<dbReference type="Pfam" id="PF16911">
    <property type="entry name" value="PapA_C"/>
    <property type="match status" value="1"/>
</dbReference>
<evidence type="ECO:0000256" key="6">
    <source>
        <dbReference type="ARBA" id="ARBA00013449"/>
    </source>
</evidence>
<name>A0ABS0DEX4_9NOCA</name>
<dbReference type="GO" id="GO:0016746">
    <property type="term" value="F:acyltransferase activity"/>
    <property type="evidence" value="ECO:0007669"/>
    <property type="project" value="UniProtKB-KW"/>
</dbReference>
<comment type="caution">
    <text evidence="15">The sequence shown here is derived from an EMBL/GenBank/DDBJ whole genome shotgun (WGS) entry which is preliminary data.</text>
</comment>
<evidence type="ECO:0000256" key="10">
    <source>
        <dbReference type="ARBA" id="ARBA00030465"/>
    </source>
</evidence>
<keyword evidence="9 15" id="KW-0012">Acyltransferase</keyword>
<evidence type="ECO:0000313" key="15">
    <source>
        <dbReference type="EMBL" id="MBF6357011.1"/>
    </source>
</evidence>
<comment type="similarity">
    <text evidence="4">Belongs to the acyltransferase PapA5 family.</text>
</comment>
<comment type="catalytic activity">
    <reaction evidence="3">
        <text>2 a mycocerosyl-[mycocerosic acid synthase] + a phthiodiolone = a dimycocerosyl phthiodiolone + 2 holo-[mycocerosic acid synthase].</text>
        <dbReference type="EC" id="2.3.1.282"/>
    </reaction>
</comment>
<reference evidence="15 16" key="1">
    <citation type="submission" date="2020-10" db="EMBL/GenBank/DDBJ databases">
        <title>Identification of Nocardia species via Next-generation sequencing and recognition of intraspecies genetic diversity.</title>
        <authorList>
            <person name="Li P."/>
            <person name="Li P."/>
            <person name="Lu B."/>
        </authorList>
    </citation>
    <scope>NUCLEOTIDE SEQUENCE [LARGE SCALE GENOMIC DNA]</scope>
    <source>
        <strain evidence="15 16">BJ06-0143</strain>
    </source>
</reference>
<evidence type="ECO:0000259" key="14">
    <source>
        <dbReference type="Pfam" id="PF16911"/>
    </source>
</evidence>
<comment type="catalytic activity">
    <reaction evidence="2">
        <text>2 a mycocerosyl-[mycocerosic acid synthase] + a phenolphthiocerol = a dimycocerosyl phenolphthiocerol + 2 holo-[mycocerosic acid synthase].</text>
        <dbReference type="EC" id="2.3.1.282"/>
    </reaction>
</comment>
<gene>
    <name evidence="15" type="ORF">IU449_21105</name>
</gene>
<dbReference type="SUPFAM" id="SSF52777">
    <property type="entry name" value="CoA-dependent acyltransferases"/>
    <property type="match status" value="2"/>
</dbReference>
<accession>A0ABS0DEX4</accession>
<keyword evidence="8" id="KW-0808">Transferase</keyword>
<evidence type="ECO:0000256" key="2">
    <source>
        <dbReference type="ARBA" id="ARBA00000625"/>
    </source>
</evidence>
<keyword evidence="16" id="KW-1185">Reference proteome</keyword>
<dbReference type="Gene3D" id="3.30.559.30">
    <property type="entry name" value="Nonribosomal peptide synthetase, condensation domain"/>
    <property type="match status" value="1"/>
</dbReference>
<keyword evidence="7" id="KW-0444">Lipid biosynthesis</keyword>
<protein>
    <recommendedName>
        <fullName evidence="6">Phthiocerol/phthiodiolone dimycocerosyl transferase</fullName>
        <ecNumber evidence="5">2.3.1.282</ecNumber>
    </recommendedName>
    <alternativeName>
        <fullName evidence="12">Acyltransferase PapA5</fullName>
    </alternativeName>
    <alternativeName>
        <fullName evidence="10">Phthiocerol/phthiodiolone O-acyltransferase</fullName>
    </alternativeName>
    <alternativeName>
        <fullName evidence="11">Polyketide synthase-associated protein A5</fullName>
    </alternativeName>
</protein>
<dbReference type="InterPro" id="IPR052058">
    <property type="entry name" value="Alcohol_O-acetyltransferase"/>
</dbReference>
<dbReference type="Gene3D" id="3.30.559.10">
    <property type="entry name" value="Chloramphenicol acetyltransferase-like domain"/>
    <property type="match status" value="1"/>
</dbReference>
<evidence type="ECO:0000256" key="9">
    <source>
        <dbReference type="ARBA" id="ARBA00023315"/>
    </source>
</evidence>
<dbReference type="InterPro" id="IPR031641">
    <property type="entry name" value="PapA_C"/>
</dbReference>
<evidence type="ECO:0000256" key="12">
    <source>
        <dbReference type="ARBA" id="ARBA00033407"/>
    </source>
</evidence>
<sequence length="472" mass="50220">MPPVSQSCPGPRPLPDRGHNTATRGGLRLRPGAAARTLFDVWEEDVVVRELAPSEARFVRHGTYTGRSVVARGELEIDALRAAFTALQREYPVLVCRIGEDGAGGGWLLRSIGYMGAWVQPGDIDEVRIPPEPMNPRHQLAYLDIAPGEGGTRVTLFVHHAVADAGHCVALFVRLWQHYTERVHPESVTDGATAVVPHELPQSLEYYAVRRGARRSAISGLEEVIVPLSPADTALPLDPPEPAPPTIARPERVLLDAASTEHIIAVGRHYGVSVNGLVTAALLRAYAAGRGEAENGAATKGPIPLTCVYPVDLRNRFDPPVAAQEGTNMAGLAGFSADIGPGTGFVALAKRIAARLNHDLAEGVIQQSVLHFPEFFGPHRVHSTAGHVAITNTGRVPELPTPPGLTLSDYEIVYVSAHPRPSTGSSAAVTFLVYTFADRLCVGILGGGSAAARLPRAVSRELSTLASEPIDA</sequence>